<protein>
    <submittedName>
        <fullName evidence="2">7473_t:CDS:1</fullName>
    </submittedName>
</protein>
<feature type="region of interest" description="Disordered" evidence="1">
    <location>
        <begin position="86"/>
        <end position="115"/>
    </location>
</feature>
<comment type="caution">
    <text evidence="2">The sequence shown here is derived from an EMBL/GenBank/DDBJ whole genome shotgun (WGS) entry which is preliminary data.</text>
</comment>
<proteinExistence type="predicted"/>
<dbReference type="AlphaFoldDB" id="A0A9N9HSS7"/>
<name>A0A9N9HSS7_9GLOM</name>
<dbReference type="EMBL" id="CAJVPV010017713">
    <property type="protein sequence ID" value="CAG8703762.1"/>
    <property type="molecule type" value="Genomic_DNA"/>
</dbReference>
<evidence type="ECO:0000256" key="1">
    <source>
        <dbReference type="SAM" id="MobiDB-lite"/>
    </source>
</evidence>
<organism evidence="2 3">
    <name type="scientific">Acaulospora morrowiae</name>
    <dbReference type="NCBI Taxonomy" id="94023"/>
    <lineage>
        <taxon>Eukaryota</taxon>
        <taxon>Fungi</taxon>
        <taxon>Fungi incertae sedis</taxon>
        <taxon>Mucoromycota</taxon>
        <taxon>Glomeromycotina</taxon>
        <taxon>Glomeromycetes</taxon>
        <taxon>Diversisporales</taxon>
        <taxon>Acaulosporaceae</taxon>
        <taxon>Acaulospora</taxon>
    </lineage>
</organism>
<gene>
    <name evidence="2" type="ORF">AMORRO_LOCUS12279</name>
</gene>
<keyword evidence="3" id="KW-1185">Reference proteome</keyword>
<dbReference type="Proteomes" id="UP000789342">
    <property type="component" value="Unassembled WGS sequence"/>
</dbReference>
<evidence type="ECO:0000313" key="2">
    <source>
        <dbReference type="EMBL" id="CAG8703762.1"/>
    </source>
</evidence>
<feature type="region of interest" description="Disordered" evidence="1">
    <location>
        <begin position="1"/>
        <end position="30"/>
    </location>
</feature>
<evidence type="ECO:0000313" key="3">
    <source>
        <dbReference type="Proteomes" id="UP000789342"/>
    </source>
</evidence>
<accession>A0A9N9HSS7</accession>
<sequence>TTCEFESEQESTICEHEPEPTTYEFGPEPEQTICEPEPTTYEFEPEPEATTCEFEPEKEPTICEPVQEPEPEELCITHVYVTTEAECPTSPIETPELHPPIEYPTEEQDSDLFDD</sequence>
<feature type="non-terminal residue" evidence="2">
    <location>
        <position position="1"/>
    </location>
</feature>
<feature type="compositionally biased region" description="Acidic residues" evidence="1">
    <location>
        <begin position="104"/>
        <end position="115"/>
    </location>
</feature>
<reference evidence="2" key="1">
    <citation type="submission" date="2021-06" db="EMBL/GenBank/DDBJ databases">
        <authorList>
            <person name="Kallberg Y."/>
            <person name="Tangrot J."/>
            <person name="Rosling A."/>
        </authorList>
    </citation>
    <scope>NUCLEOTIDE SEQUENCE</scope>
    <source>
        <strain evidence="2">CL551</strain>
    </source>
</reference>